<feature type="transmembrane region" description="Helical" evidence="1">
    <location>
        <begin position="12"/>
        <end position="31"/>
    </location>
</feature>
<dbReference type="GeneID" id="69056946"/>
<dbReference type="SMR" id="A0A6P1E9S2"/>
<keyword evidence="1" id="KW-0472">Membrane</keyword>
<feature type="transmembrane region" description="Helical" evidence="1">
    <location>
        <begin position="37"/>
        <end position="57"/>
    </location>
</feature>
<protein>
    <submittedName>
        <fullName evidence="2">Uncharacterized protein</fullName>
    </submittedName>
</protein>
<organism evidence="2 3">
    <name type="scientific">Lentilactobacillus hilgardii</name>
    <name type="common">Lactobacillus hilgardii</name>
    <dbReference type="NCBI Taxonomy" id="1588"/>
    <lineage>
        <taxon>Bacteria</taxon>
        <taxon>Bacillati</taxon>
        <taxon>Bacillota</taxon>
        <taxon>Bacilli</taxon>
        <taxon>Lactobacillales</taxon>
        <taxon>Lactobacillaceae</taxon>
        <taxon>Lentilactobacillus</taxon>
    </lineage>
</organism>
<evidence type="ECO:0000313" key="3">
    <source>
        <dbReference type="Proteomes" id="UP000465035"/>
    </source>
</evidence>
<gene>
    <name evidence="2" type="ORF">GQR93_01090</name>
</gene>
<proteinExistence type="predicted"/>
<accession>A0A6P1E9S2</accession>
<reference evidence="2 3" key="1">
    <citation type="submission" date="2019-12" db="EMBL/GenBank/DDBJ databases">
        <title>Lactobacillus hilgardii FLUB.</title>
        <authorList>
            <person name="Gustaw K."/>
        </authorList>
    </citation>
    <scope>NUCLEOTIDE SEQUENCE [LARGE SCALE GENOMIC DNA]</scope>
    <source>
        <strain evidence="2 3">FLUB</strain>
    </source>
</reference>
<dbReference type="AlphaFoldDB" id="A0A6P1E9S2"/>
<evidence type="ECO:0000256" key="1">
    <source>
        <dbReference type="SAM" id="Phobius"/>
    </source>
</evidence>
<evidence type="ECO:0000313" key="2">
    <source>
        <dbReference type="EMBL" id="QHB50914.1"/>
    </source>
</evidence>
<keyword evidence="1" id="KW-0812">Transmembrane</keyword>
<dbReference type="Proteomes" id="UP000465035">
    <property type="component" value="Chromosome"/>
</dbReference>
<name>A0A6P1E9S2_LENHI</name>
<keyword evidence="1" id="KW-1133">Transmembrane helix</keyword>
<dbReference type="EMBL" id="CP047121">
    <property type="protein sequence ID" value="QHB50914.1"/>
    <property type="molecule type" value="Genomic_DNA"/>
</dbReference>
<dbReference type="RefSeq" id="WP_003551464.1">
    <property type="nucleotide sequence ID" value="NZ_CABKOL010000106.1"/>
</dbReference>
<sequence length="65" mass="7505">MAKVNKKFYLSLDFWVCLIVFVTSVSAAVHVDLDSVNWYVETVFSLLGLAGMVYTLFFKKRSDYK</sequence>